<organism evidence="1 2">
    <name type="scientific">Chitinophaga oryzae</name>
    <dbReference type="NCBI Taxonomy" id="2725414"/>
    <lineage>
        <taxon>Bacteria</taxon>
        <taxon>Pseudomonadati</taxon>
        <taxon>Bacteroidota</taxon>
        <taxon>Chitinophagia</taxon>
        <taxon>Chitinophagales</taxon>
        <taxon>Chitinophagaceae</taxon>
        <taxon>Chitinophaga</taxon>
    </lineage>
</organism>
<evidence type="ECO:0000313" key="2">
    <source>
        <dbReference type="Proteomes" id="UP000502421"/>
    </source>
</evidence>
<reference evidence="2" key="1">
    <citation type="submission" date="2020-04" db="EMBL/GenBank/DDBJ databases">
        <authorList>
            <person name="Kittiwongwattana C."/>
        </authorList>
    </citation>
    <scope>NUCLEOTIDE SEQUENCE [LARGE SCALE GENOMIC DNA]</scope>
    <source>
        <strain evidence="2">1310</strain>
    </source>
</reference>
<accession>A0AAE6ZQJ2</accession>
<protein>
    <submittedName>
        <fullName evidence="1">Uncharacterized protein</fullName>
    </submittedName>
</protein>
<gene>
    <name evidence="1" type="ORF">HF329_33240</name>
</gene>
<name>A0AAE6ZQJ2_9BACT</name>
<sequence>MARKMGEYDVVDSHTGSCIDGSSGGGVLYINMNADLLPKASKEFIVTTLLHESLHAIMRVQGMSFSNPLVNQHEKMASAYTELQWTSQMLRDKTAELAKDPVALAK</sequence>
<proteinExistence type="predicted"/>
<dbReference type="EMBL" id="CP051205">
    <property type="protein sequence ID" value="QJB35915.1"/>
    <property type="molecule type" value="Genomic_DNA"/>
</dbReference>
<dbReference type="AlphaFoldDB" id="A0AAE6ZQJ2"/>
<evidence type="ECO:0000313" key="1">
    <source>
        <dbReference type="EMBL" id="QJB35915.1"/>
    </source>
</evidence>
<dbReference type="KEGG" id="coy:HF329_33240"/>
<dbReference type="RefSeq" id="WP_168811425.1">
    <property type="nucleotide sequence ID" value="NZ_CP051205.1"/>
</dbReference>
<dbReference type="Proteomes" id="UP000502421">
    <property type="component" value="Chromosome"/>
</dbReference>